<comment type="subunit">
    <text evidence="2 10">Homotetramer.</text>
</comment>
<feature type="binding site" evidence="10">
    <location>
        <position position="177"/>
    </location>
    <ligand>
        <name>L-citrulline</name>
        <dbReference type="ChEBI" id="CHEBI:57743"/>
    </ligand>
</feature>
<evidence type="ECO:0000256" key="6">
    <source>
        <dbReference type="ARBA" id="ARBA00022598"/>
    </source>
</evidence>
<name>A0AA43RH38_9ACTN</name>
<feature type="binding site" evidence="10">
    <location>
        <begin position="9"/>
        <end position="17"/>
    </location>
    <ligand>
        <name>ATP</name>
        <dbReference type="ChEBI" id="CHEBI:30616"/>
    </ligand>
</feature>
<evidence type="ECO:0000256" key="8">
    <source>
        <dbReference type="ARBA" id="ARBA00022741"/>
    </source>
</evidence>
<keyword evidence="7 10" id="KW-0028">Amino-acid biosynthesis</keyword>
<dbReference type="AlphaFoldDB" id="A0AA43RH38"/>
<feature type="binding site" evidence="10">
    <location>
        <position position="118"/>
    </location>
    <ligand>
        <name>ATP</name>
        <dbReference type="ChEBI" id="CHEBI:30616"/>
    </ligand>
</feature>
<feature type="binding site" evidence="10">
    <location>
        <position position="274"/>
    </location>
    <ligand>
        <name>L-citrulline</name>
        <dbReference type="ChEBI" id="CHEBI:57743"/>
    </ligand>
</feature>
<dbReference type="NCBIfam" id="TIGR00032">
    <property type="entry name" value="argG"/>
    <property type="match status" value="1"/>
</dbReference>
<gene>
    <name evidence="10" type="primary">argG</name>
    <name evidence="13" type="ORF">Q3982_03440</name>
</gene>
<dbReference type="FunFam" id="3.90.1260.10:FF:000007">
    <property type="entry name" value="Argininosuccinate synthase"/>
    <property type="match status" value="1"/>
</dbReference>
<keyword evidence="9 10" id="KW-0067">ATP-binding</keyword>
<dbReference type="PANTHER" id="PTHR11587:SF2">
    <property type="entry name" value="ARGININOSUCCINATE SYNTHASE"/>
    <property type="match status" value="1"/>
</dbReference>
<keyword evidence="5 10" id="KW-0055">Arginine biosynthesis</keyword>
<accession>A0AA43RH38</accession>
<feature type="binding site" evidence="10">
    <location>
        <position position="120"/>
    </location>
    <ligand>
        <name>L-aspartate</name>
        <dbReference type="ChEBI" id="CHEBI:29991"/>
    </ligand>
</feature>
<evidence type="ECO:0000256" key="5">
    <source>
        <dbReference type="ARBA" id="ARBA00022571"/>
    </source>
</evidence>
<comment type="pathway">
    <text evidence="1 10">Amino-acid biosynthesis; L-arginine biosynthesis; L-arginine from L-ornithine and carbamoyl phosphate: step 2/3.</text>
</comment>
<dbReference type="GO" id="GO:0000050">
    <property type="term" value="P:urea cycle"/>
    <property type="evidence" value="ECO:0007669"/>
    <property type="project" value="TreeGrafter"/>
</dbReference>
<dbReference type="InterPro" id="IPR023434">
    <property type="entry name" value="Arginosuc_synth_type_1_subfam"/>
</dbReference>
<dbReference type="NCBIfam" id="NF001770">
    <property type="entry name" value="PRK00509.1"/>
    <property type="match status" value="1"/>
</dbReference>
<feature type="binding site" evidence="10">
    <location>
        <position position="125"/>
    </location>
    <ligand>
        <name>L-aspartate</name>
        <dbReference type="ChEBI" id="CHEBI:29991"/>
    </ligand>
</feature>
<feature type="domain" description="Arginosuccinate synthase C-terminal" evidence="12">
    <location>
        <begin position="176"/>
        <end position="392"/>
    </location>
</feature>
<dbReference type="GO" id="GO:0005524">
    <property type="term" value="F:ATP binding"/>
    <property type="evidence" value="ECO:0007669"/>
    <property type="project" value="UniProtKB-UniRule"/>
</dbReference>
<sequence>MAREKSVMAYSGGLDTSVCVKWIQDEKDMDVVAVTGEVGQEHNGLEAVKQRALETGAIDAYVLDLREEFANDYLTVALAANSLYENKYPLLSALSRPLISKKLVEIAHEVGATTIVHGCTGKGNDQVRFETSIKVLDPSLKIIAPVREWDLKTRDQEMDWAEKHGIEVPTTKASPYSIDDNMWGRAIECGVLEDPWNEPPADIWTMTVDPEKAPDEAQYVEITFEQGVPVAIDGEKVSMAEAVFKMNEIAGKHGYGRLDLIEDRLVGMKSRECYECPGSLSLITAHKALETLCLERKTLSLKLNLEQEWAQLVYDGCWFSPAKAAIDAFIKNTQTCVTGTVRLKFYKGTCTVVGSKSDYSLYNYSLATYGEEDRFDQKLSKGFIDLHGLQLTTWSENRHEKHLSEIEELA</sequence>
<dbReference type="Pfam" id="PF00764">
    <property type="entry name" value="Arginosuc_synth"/>
    <property type="match status" value="1"/>
</dbReference>
<dbReference type="GO" id="GO:0000053">
    <property type="term" value="P:argininosuccinate metabolic process"/>
    <property type="evidence" value="ECO:0007669"/>
    <property type="project" value="TreeGrafter"/>
</dbReference>
<dbReference type="InterPro" id="IPR001518">
    <property type="entry name" value="Arginosuc_synth"/>
</dbReference>
<dbReference type="SUPFAM" id="SSF69864">
    <property type="entry name" value="Argininosuccinate synthetase, C-terminal domain"/>
    <property type="match status" value="1"/>
</dbReference>
<dbReference type="InterPro" id="IPR024074">
    <property type="entry name" value="AS_cat/multimer_dom_body"/>
</dbReference>
<dbReference type="FunFam" id="3.40.50.620:FF:000038">
    <property type="entry name" value="Argininosuccinate synthase"/>
    <property type="match status" value="1"/>
</dbReference>
<dbReference type="GO" id="GO:0005737">
    <property type="term" value="C:cytoplasm"/>
    <property type="evidence" value="ECO:0007669"/>
    <property type="project" value="UniProtKB-SubCell"/>
</dbReference>
<dbReference type="InterPro" id="IPR048267">
    <property type="entry name" value="Arginosuc_syn_N"/>
</dbReference>
<comment type="subcellular location">
    <subcellularLocation>
        <location evidence="10">Cytoplasm</location>
    </subcellularLocation>
</comment>
<keyword evidence="8 10" id="KW-0547">Nucleotide-binding</keyword>
<dbReference type="PANTHER" id="PTHR11587">
    <property type="entry name" value="ARGININOSUCCINATE SYNTHASE"/>
    <property type="match status" value="1"/>
</dbReference>
<dbReference type="HAMAP" id="MF_00005">
    <property type="entry name" value="Arg_succ_synth_type1"/>
    <property type="match status" value="1"/>
</dbReference>
<dbReference type="PROSITE" id="PS00565">
    <property type="entry name" value="ARGININOSUCCIN_SYN_2"/>
    <property type="match status" value="1"/>
</dbReference>
<evidence type="ECO:0000256" key="9">
    <source>
        <dbReference type="ARBA" id="ARBA00022840"/>
    </source>
</evidence>
<feature type="binding site" evidence="10">
    <location>
        <position position="124"/>
    </location>
    <ligand>
        <name>L-citrulline</name>
        <dbReference type="ChEBI" id="CHEBI:57743"/>
    </ligand>
</feature>
<dbReference type="GO" id="GO:0006526">
    <property type="term" value="P:L-arginine biosynthetic process"/>
    <property type="evidence" value="ECO:0007669"/>
    <property type="project" value="UniProtKB-UniRule"/>
</dbReference>
<dbReference type="CDD" id="cd01999">
    <property type="entry name" value="ASS"/>
    <property type="match status" value="1"/>
</dbReference>
<evidence type="ECO:0000256" key="10">
    <source>
        <dbReference type="HAMAP-Rule" id="MF_00005"/>
    </source>
</evidence>
<comment type="similarity">
    <text evidence="10">Belongs to the argininosuccinate synthase family. Type 1 subfamily.</text>
</comment>
<dbReference type="EC" id="6.3.4.5" evidence="3 10"/>
<dbReference type="PROSITE" id="PS00564">
    <property type="entry name" value="ARGININOSUCCIN_SYN_1"/>
    <property type="match status" value="1"/>
</dbReference>
<dbReference type="Gene3D" id="3.40.50.620">
    <property type="entry name" value="HUPs"/>
    <property type="match status" value="1"/>
</dbReference>
<dbReference type="Pfam" id="PF20979">
    <property type="entry name" value="Arginosuc_syn_C"/>
    <property type="match status" value="1"/>
</dbReference>
<comment type="catalytic activity">
    <reaction evidence="10">
        <text>L-citrulline + L-aspartate + ATP = 2-(N(omega)-L-arginino)succinate + AMP + diphosphate + H(+)</text>
        <dbReference type="Rhea" id="RHEA:10932"/>
        <dbReference type="ChEBI" id="CHEBI:15378"/>
        <dbReference type="ChEBI" id="CHEBI:29991"/>
        <dbReference type="ChEBI" id="CHEBI:30616"/>
        <dbReference type="ChEBI" id="CHEBI:33019"/>
        <dbReference type="ChEBI" id="CHEBI:57472"/>
        <dbReference type="ChEBI" id="CHEBI:57743"/>
        <dbReference type="ChEBI" id="CHEBI:456215"/>
        <dbReference type="EC" id="6.3.4.5"/>
    </reaction>
</comment>
<feature type="binding site" evidence="10">
    <location>
        <position position="124"/>
    </location>
    <ligand>
        <name>L-aspartate</name>
        <dbReference type="ChEBI" id="CHEBI:29991"/>
    </ligand>
</feature>
<evidence type="ECO:0000256" key="2">
    <source>
        <dbReference type="ARBA" id="ARBA00011881"/>
    </source>
</evidence>
<feature type="binding site" evidence="10">
    <location>
        <position position="262"/>
    </location>
    <ligand>
        <name>L-citrulline</name>
        <dbReference type="ChEBI" id="CHEBI:57743"/>
    </ligand>
</feature>
<feature type="binding site" evidence="10">
    <location>
        <position position="128"/>
    </location>
    <ligand>
        <name>L-citrulline</name>
        <dbReference type="ChEBI" id="CHEBI:57743"/>
    </ligand>
</feature>
<dbReference type="Gene3D" id="1.20.5.470">
    <property type="entry name" value="Single helix bin"/>
    <property type="match status" value="1"/>
</dbReference>
<keyword evidence="6 10" id="KW-0436">Ligase</keyword>
<evidence type="ECO:0000256" key="3">
    <source>
        <dbReference type="ARBA" id="ARBA00012286"/>
    </source>
</evidence>
<comment type="caution">
    <text evidence="13">The sequence shown here is derived from an EMBL/GenBank/DDBJ whole genome shotgun (WGS) entry which is preliminary data.</text>
</comment>
<evidence type="ECO:0000313" key="14">
    <source>
        <dbReference type="Proteomes" id="UP001168575"/>
    </source>
</evidence>
<dbReference type="InterPro" id="IPR048268">
    <property type="entry name" value="Arginosuc_syn_C"/>
</dbReference>
<feature type="domain" description="Arginosuccinate synthase-like N-terminal" evidence="11">
    <location>
        <begin position="6"/>
        <end position="167"/>
    </location>
</feature>
<evidence type="ECO:0000256" key="1">
    <source>
        <dbReference type="ARBA" id="ARBA00004967"/>
    </source>
</evidence>
<evidence type="ECO:0000259" key="12">
    <source>
        <dbReference type="Pfam" id="PF20979"/>
    </source>
</evidence>
<dbReference type="Proteomes" id="UP001168575">
    <property type="component" value="Unassembled WGS sequence"/>
</dbReference>
<organism evidence="13 14">
    <name type="scientific">Phoenicibacter congonensis</name>
    <dbReference type="NCBI Taxonomy" id="1944646"/>
    <lineage>
        <taxon>Bacteria</taxon>
        <taxon>Bacillati</taxon>
        <taxon>Actinomycetota</taxon>
        <taxon>Coriobacteriia</taxon>
        <taxon>Eggerthellales</taxon>
        <taxon>Eggerthellaceae</taxon>
        <taxon>Phoenicibacter</taxon>
    </lineage>
</organism>
<reference evidence="13" key="1">
    <citation type="submission" date="2023-07" db="EMBL/GenBank/DDBJ databases">
        <title>Between Cages and Wild: Unraveling the Impact of Captivity on Animal Microbiomes and Antimicrobial Resistance.</title>
        <authorList>
            <person name="Schmartz G.P."/>
            <person name="Rehner J."/>
            <person name="Schuff M.J."/>
            <person name="Becker S.L."/>
            <person name="Kravczyk M."/>
            <person name="Gurevich A."/>
            <person name="Francke R."/>
            <person name="Mueller R."/>
            <person name="Keller V."/>
            <person name="Keller A."/>
        </authorList>
    </citation>
    <scope>NUCLEOTIDE SEQUENCE</scope>
    <source>
        <strain evidence="13">S12M_St_49</strain>
    </source>
</reference>
<proteinExistence type="inferred from homology"/>
<dbReference type="InterPro" id="IPR018223">
    <property type="entry name" value="Arginosuc_synth_CS"/>
</dbReference>
<protein>
    <recommendedName>
        <fullName evidence="3 10">Argininosuccinate synthase</fullName>
        <ecNumber evidence="3 10">6.3.4.5</ecNumber>
    </recommendedName>
    <alternativeName>
        <fullName evidence="10">Citrulline--aspartate ligase</fullName>
    </alternativeName>
</protein>
<feature type="binding site" evidence="10">
    <location>
        <position position="88"/>
    </location>
    <ligand>
        <name>L-citrulline</name>
        <dbReference type="ChEBI" id="CHEBI:57743"/>
    </ligand>
</feature>
<dbReference type="Gene3D" id="3.90.1260.10">
    <property type="entry name" value="Argininosuccinate synthetase, chain A, domain 2"/>
    <property type="match status" value="1"/>
</dbReference>
<dbReference type="InterPro" id="IPR014729">
    <property type="entry name" value="Rossmann-like_a/b/a_fold"/>
</dbReference>
<evidence type="ECO:0000256" key="4">
    <source>
        <dbReference type="ARBA" id="ARBA00022490"/>
    </source>
</evidence>
<evidence type="ECO:0000313" key="13">
    <source>
        <dbReference type="EMBL" id="MDO4841713.1"/>
    </source>
</evidence>
<comment type="caution">
    <text evidence="10">Lacks conserved residue(s) required for the propagation of feature annotation.</text>
</comment>
<dbReference type="GO" id="GO:0004055">
    <property type="term" value="F:argininosuccinate synthase activity"/>
    <property type="evidence" value="ECO:0007669"/>
    <property type="project" value="UniProtKB-UniRule"/>
</dbReference>
<dbReference type="SUPFAM" id="SSF52402">
    <property type="entry name" value="Adenine nucleotide alpha hydrolases-like"/>
    <property type="match status" value="1"/>
</dbReference>
<evidence type="ECO:0000259" key="11">
    <source>
        <dbReference type="Pfam" id="PF00764"/>
    </source>
</evidence>
<evidence type="ECO:0000256" key="7">
    <source>
        <dbReference type="ARBA" id="ARBA00022605"/>
    </source>
</evidence>
<dbReference type="EMBL" id="JAUMVS010000041">
    <property type="protein sequence ID" value="MDO4841713.1"/>
    <property type="molecule type" value="Genomic_DNA"/>
</dbReference>
<keyword evidence="4 10" id="KW-0963">Cytoplasm</keyword>
<keyword evidence="14" id="KW-1185">Reference proteome</keyword>